<reference evidence="1 2" key="1">
    <citation type="submission" date="2024-09" db="EMBL/GenBank/DDBJ databases">
        <authorList>
            <person name="Lee S.D."/>
        </authorList>
    </citation>
    <scope>NUCLEOTIDE SEQUENCE [LARGE SCALE GENOMIC DNA]</scope>
    <source>
        <strain evidence="1 2">N1-5</strain>
    </source>
</reference>
<dbReference type="RefSeq" id="WP_030267100.1">
    <property type="nucleotide sequence ID" value="NZ_JBHEZZ010000017.1"/>
</dbReference>
<protein>
    <submittedName>
        <fullName evidence="1">Uncharacterized protein</fullName>
    </submittedName>
</protein>
<dbReference type="InterPro" id="IPR053847">
    <property type="entry name" value="DUF6928"/>
</dbReference>
<comment type="caution">
    <text evidence="1">The sequence shown here is derived from an EMBL/GenBank/DDBJ whole genome shotgun (WGS) entry which is preliminary data.</text>
</comment>
<accession>A0ABV6UU31</accession>
<sequence length="251" mass="27488">MGAKTGLLIYSHGAAADALRRATTVDDRRTAELLARVYPGWEIQSADSSTLGDGTYPPDGVSYLAAFEDVEVICDRQWMDYLPSELPTHLVKASAGRRLVLHAMHSVVDALTFAAWEDGRLVRSLSLSPDSGIVENIGTPYAFEAPYWAGKHPVELDPDWEDEEPYPLPFHPLELGEDALRALAGFILEGWPHPNDVDPHIVPLNGYRVTDPHAPDPAMTRAALERAVKSMGPPRILRFNPDGSIITSDGT</sequence>
<organism evidence="1 2">
    <name type="scientific">Streptacidiphilus cavernicola</name>
    <dbReference type="NCBI Taxonomy" id="3342716"/>
    <lineage>
        <taxon>Bacteria</taxon>
        <taxon>Bacillati</taxon>
        <taxon>Actinomycetota</taxon>
        <taxon>Actinomycetes</taxon>
        <taxon>Kitasatosporales</taxon>
        <taxon>Streptomycetaceae</taxon>
        <taxon>Streptacidiphilus</taxon>
    </lineage>
</organism>
<evidence type="ECO:0000313" key="1">
    <source>
        <dbReference type="EMBL" id="MFC1404979.1"/>
    </source>
</evidence>
<keyword evidence="2" id="KW-1185">Reference proteome</keyword>
<dbReference type="Pfam" id="PF21997">
    <property type="entry name" value="DUF6928"/>
    <property type="match status" value="1"/>
</dbReference>
<gene>
    <name evidence="1" type="ORF">ACEZDJ_27220</name>
</gene>
<evidence type="ECO:0000313" key="2">
    <source>
        <dbReference type="Proteomes" id="UP001592528"/>
    </source>
</evidence>
<dbReference type="Proteomes" id="UP001592528">
    <property type="component" value="Unassembled WGS sequence"/>
</dbReference>
<name>A0ABV6UU31_9ACTN</name>
<dbReference type="EMBL" id="JBHEZZ010000017">
    <property type="protein sequence ID" value="MFC1404979.1"/>
    <property type="molecule type" value="Genomic_DNA"/>
</dbReference>
<proteinExistence type="predicted"/>